<dbReference type="SUPFAM" id="SSF53649">
    <property type="entry name" value="Alkaline phosphatase-like"/>
    <property type="match status" value="1"/>
</dbReference>
<dbReference type="Proteomes" id="UP000075920">
    <property type="component" value="Unassembled WGS sequence"/>
</dbReference>
<keyword evidence="6 12" id="KW-1133">Transmembrane helix</keyword>
<dbReference type="InterPro" id="IPR017850">
    <property type="entry name" value="Alkaline_phosphatase_core_sf"/>
</dbReference>
<comment type="similarity">
    <text evidence="3">Belongs to the SBNO family.</text>
</comment>
<organism evidence="14 15">
    <name type="scientific">Anopheles minimus</name>
    <dbReference type="NCBI Taxonomy" id="112268"/>
    <lineage>
        <taxon>Eukaryota</taxon>
        <taxon>Metazoa</taxon>
        <taxon>Ecdysozoa</taxon>
        <taxon>Arthropoda</taxon>
        <taxon>Hexapoda</taxon>
        <taxon>Insecta</taxon>
        <taxon>Pterygota</taxon>
        <taxon>Neoptera</taxon>
        <taxon>Endopterygota</taxon>
        <taxon>Diptera</taxon>
        <taxon>Nematocera</taxon>
        <taxon>Culicoidea</taxon>
        <taxon>Culicidae</taxon>
        <taxon>Anophelinae</taxon>
        <taxon>Anopheles</taxon>
    </lineage>
</organism>
<evidence type="ECO:0000256" key="12">
    <source>
        <dbReference type="SAM" id="Phobius"/>
    </source>
</evidence>
<feature type="transmembrane region" description="Helical" evidence="12">
    <location>
        <begin position="50"/>
        <end position="76"/>
    </location>
</feature>
<dbReference type="Pfam" id="PF13871">
    <property type="entry name" value="Helicase_C_4"/>
    <property type="match status" value="1"/>
</dbReference>
<dbReference type="InterPro" id="IPR001952">
    <property type="entry name" value="Alkaline_phosphatase"/>
</dbReference>
<dbReference type="InterPro" id="IPR006634">
    <property type="entry name" value="TLC-dom"/>
</dbReference>
<keyword evidence="5 10" id="KW-0812">Transmembrane</keyword>
<dbReference type="VEuPathDB" id="VectorBase:AMIN008379"/>
<dbReference type="SMART" id="SM00724">
    <property type="entry name" value="TLC"/>
    <property type="match status" value="1"/>
</dbReference>
<feature type="domain" description="TLC" evidence="13">
    <location>
        <begin position="477"/>
        <end position="750"/>
    </location>
</feature>
<reference evidence="15" key="1">
    <citation type="submission" date="2013-03" db="EMBL/GenBank/DDBJ databases">
        <title>The Genome Sequence of Anopheles minimus MINIMUS1.</title>
        <authorList>
            <consortium name="The Broad Institute Genomics Platform"/>
            <person name="Neafsey D.E."/>
            <person name="Walton C."/>
            <person name="Walker B."/>
            <person name="Young S.K."/>
            <person name="Zeng Q."/>
            <person name="Gargeya S."/>
            <person name="Fitzgerald M."/>
            <person name="Haas B."/>
            <person name="Abouelleil A."/>
            <person name="Allen A.W."/>
            <person name="Alvarado L."/>
            <person name="Arachchi H.M."/>
            <person name="Berlin A.M."/>
            <person name="Chapman S.B."/>
            <person name="Gainer-Dewar J."/>
            <person name="Goldberg J."/>
            <person name="Griggs A."/>
            <person name="Gujja S."/>
            <person name="Hansen M."/>
            <person name="Howarth C."/>
            <person name="Imamovic A."/>
            <person name="Ireland A."/>
            <person name="Larimer J."/>
            <person name="McCowan C."/>
            <person name="Murphy C."/>
            <person name="Pearson M."/>
            <person name="Poon T.W."/>
            <person name="Priest M."/>
            <person name="Roberts A."/>
            <person name="Saif S."/>
            <person name="Shea T."/>
            <person name="Sisk P."/>
            <person name="Sykes S."/>
            <person name="Wortman J."/>
            <person name="Nusbaum C."/>
            <person name="Birren B."/>
        </authorList>
    </citation>
    <scope>NUCLEOTIDE SEQUENCE [LARGE SCALE GENOMIC DNA]</scope>
    <source>
        <strain evidence="15">MINIMUS1</strain>
    </source>
</reference>
<dbReference type="PROSITE" id="PS50922">
    <property type="entry name" value="TLC"/>
    <property type="match status" value="1"/>
</dbReference>
<feature type="compositionally biased region" description="Low complexity" evidence="11">
    <location>
        <begin position="1706"/>
        <end position="1727"/>
    </location>
</feature>
<evidence type="ECO:0000313" key="14">
    <source>
        <dbReference type="EnsemblMetazoa" id="AMIN008379-PA"/>
    </source>
</evidence>
<feature type="compositionally biased region" description="Acidic residues" evidence="11">
    <location>
        <begin position="767"/>
        <end position="778"/>
    </location>
</feature>
<dbReference type="InterPro" id="IPR039187">
    <property type="entry name" value="SNO_AAA"/>
</dbReference>
<dbReference type="PANTHER" id="PTHR12706:SF30">
    <property type="entry name" value="PROTEIN STRAWBERRY NOTCH-RELATED"/>
    <property type="match status" value="1"/>
</dbReference>
<evidence type="ECO:0000256" key="4">
    <source>
        <dbReference type="ARBA" id="ARBA00012647"/>
    </source>
</evidence>
<accession>A0A182WDE2</accession>
<evidence type="ECO:0000256" key="11">
    <source>
        <dbReference type="SAM" id="MobiDB-lite"/>
    </source>
</evidence>
<feature type="compositionally biased region" description="Low complexity" evidence="11">
    <location>
        <begin position="894"/>
        <end position="904"/>
    </location>
</feature>
<dbReference type="Gene3D" id="3.40.720.10">
    <property type="entry name" value="Alkaline Phosphatase, subunit A"/>
    <property type="match status" value="1"/>
</dbReference>
<dbReference type="GO" id="GO:0006355">
    <property type="term" value="P:regulation of DNA-templated transcription"/>
    <property type="evidence" value="ECO:0007669"/>
    <property type="project" value="InterPro"/>
</dbReference>
<dbReference type="GO" id="GO:0004035">
    <property type="term" value="F:alkaline phosphatase activity"/>
    <property type="evidence" value="ECO:0007669"/>
    <property type="project" value="UniProtKB-EC"/>
</dbReference>
<feature type="compositionally biased region" description="Polar residues" evidence="11">
    <location>
        <begin position="1750"/>
        <end position="1762"/>
    </location>
</feature>
<dbReference type="InterPro" id="IPR057332">
    <property type="entry name" value="SBNO_a/b_dom"/>
</dbReference>
<dbReference type="Pfam" id="PF13872">
    <property type="entry name" value="AAA_34"/>
    <property type="match status" value="1"/>
</dbReference>
<dbReference type="GO" id="GO:0016020">
    <property type="term" value="C:membrane"/>
    <property type="evidence" value="ECO:0007669"/>
    <property type="project" value="UniProtKB-SubCell"/>
</dbReference>
<keyword evidence="15" id="KW-1185">Reference proteome</keyword>
<dbReference type="GO" id="GO:0042393">
    <property type="term" value="F:histone binding"/>
    <property type="evidence" value="ECO:0007669"/>
    <property type="project" value="TreeGrafter"/>
</dbReference>
<dbReference type="InterPro" id="IPR026741">
    <property type="entry name" value="SNO"/>
</dbReference>
<evidence type="ECO:0000313" key="15">
    <source>
        <dbReference type="Proteomes" id="UP000075920"/>
    </source>
</evidence>
<feature type="region of interest" description="Disordered" evidence="11">
    <location>
        <begin position="763"/>
        <end position="806"/>
    </location>
</feature>
<reference evidence="14" key="2">
    <citation type="submission" date="2020-05" db="UniProtKB">
        <authorList>
            <consortium name="EnsemblMetazoa"/>
        </authorList>
    </citation>
    <scope>IDENTIFICATION</scope>
    <source>
        <strain evidence="14">MINIMUS1</strain>
    </source>
</reference>
<dbReference type="Gene3D" id="3.40.50.300">
    <property type="entry name" value="P-loop containing nucleotide triphosphate hydrolases"/>
    <property type="match status" value="1"/>
</dbReference>
<sequence>MAREEFNIATNDAAEGSYSAQQWRTHIDGSARDGEAVDKSFARRRVGCGYSVLCVCMLVVMVFAIVLLCIGFIVVYENEGQVVATVDLFAEELPPEQAIWFASNLAELRNAFRVVEENKKRAKNVVLFIALDSVESSYSDTRPIWESFPHLALLRPTLQKQHARASFNPTSMFCGIETHQHTIGFDSAVQPWEECVSSPNSTHHAASILQWAQTVGRRTGVVTNGEIVQPFPAALYAHAPNASWLYSAPDPLLCPDVRSQLLHEITGKQLNVIAGTLNCPAEFCREAFEAEWENYRLEDRSTYKLSNDMSDLINPELRDVEYALGLYDQQLLAGPTAFYDLIVGALAVLESPEGFLLVAIADPKVEASGNEIDSAVRATLQKLSQCPVKMSGQQQMVEKLDTRSCVFSLLYSVGSFALACASLSTLNPSDRITVQKGALLISFGFVYFVALTEFLNKLLLRTTFGHSFVKRYRLRVSDVLDITNKLVSAVQAAFSCLAGLFVCRWSCPRNFLHASHFLSESYAWFAASYFFYDLWSMYKIYAAEAALKIKVKLGLQSVAGDNNNVGGARNGTANGDGTVAEKTLQALDDIPSVTGGTLSFVNPCKMGIPSFAKYLSTHPLMVFHHLFIGSYGLVVISYLRGGLGDCVFSFMYMMELSTPFVSFRSILSVMGLKQSKLYVINGLVMLVTFFWCRIFLMPYVCYYYSQIVNKPFFEAVWNLPWGCQVSILALFLPQLYWFRLMVRGAMKVQVDGEANCAQALKKSSYGMEEDDDDEEEEADNKGGDSTDSDFDDDEDPDEIEVPGGGKDLATVATLTKKYKTEAASTSHVGGSDRTTSLSMAATGINKTDQQPQQQQQQQQQPPVQLNKITNFVIKQPSKESIAAAAASGGGTGGTTLPKTTPLGSIMTKPSVGSRMGGVGTPGTGIIGTGGSVGDGRKMTTGGGATSSSAFSSSSGSQPWVGGGGPSGIGSGYSSTSVHGKPTGTTKATTSAVTSTVTNTPPVTGTVPPGATSILGGLGSYYPPSIATLLAQMEMSGMGYGGNTSIGGVGGTSTIGADGMKKIMTNQLILENLQAMLVANPHYLTSGIPTQLLSQMVMADPSQLHLNQIPEEEEAEDEEMGVAETYAEYWPAKLKIGKKHPDPVVETASLSSVEPSDVYYDMSIPLETINGGLLSALQLESITYASQAHAHLLPDGTRAGFLIGDGAGVGKGRTIAGIIYENYLKGRKKSIWISVSNDLRYDAERDLRDIGASKIEVLALNKLKYAKINSTVNHNVKKGVIFGTYSALIGESQSTTGKYKSRLKQLLQWCGPDFDGVIVFDECHKAKNLCPVGSSKPTKTGLTALELQNKLPKARVVYASATGASEPRNMAYMVRLGIWGQGTPFPSFNDFIQAVEKRGVGAMEIVAMDMKQRGMYIARQLSFHGVTFKIEEVPLTKDFKLVYDASVELWVEAMQKFTEAAELIDAESRMKKTMWGQFWSAHQRFFKYLCIASKVNHAVKVAREAIKYGKCVVIGLQSTGEARTLEQLERDDGELSDFVSTAKGVLQSLVEKHFPAPDRSRINRLLGLTDSRKQFNSILEDIARSKEAAPSGMNAKRKRTAGTAPAKAAGVPKTKRSRNNGTSDEDGSDSDASSTVSSPKRSNESDFQPSDSEPEESDNDHYDSAASQSDEYNPFFTGSGSDDDDPWVSSKTKSSVSKTKVKAKNKPTTPSVATPTTNTPTPVSVAPAGRKKPVSTQDKIQAHLTKKQTDTKPTTIQSSNGFSIQLAGGPPPKDAIERACQMKDELLAKIERLGERLPSNTLDQLIDELGGPENVAEMTGRKGRVVQNDDGSIQYESRSEQDVPLETLNITEKQRFMDGTKDVAIISEAASSGISLQSDRRVRNQRRRVHITLELPWSADRAIQQFGRTHRSNQVNAPEYMFLISDLAGERRFASTVAKRLESLGALTHGDRRATETRDLSQFNIDNKYGRTALETVMKTIMGYEAPIVPSPVDYQGDFFKDVAGALVGVGLIVNSEQMPGVLSLDKDYNNISKFLNRILGMPVELQNRLFKYFTDTLEATIEQAKKRGRFDLGILDLGAAGENVTRIKLIRFARKHATGIAPTELHVVKVERGMIWQEAIDKWSELGGEKEGFYISLHPRNGKYNAILAVEIESPVKKKTLSGGDVKGKKEITHFQIYHPNTGLQFKHETLTELQKKYKKVLSTEAEPHWTQLYDASINTCSHSYWKGHCRNVSLGHECEVGLRRRTYSVLSGSVLAVWARVENSLAARIGNQSRLQVIRLKTKEGVKIVGTLIPKNCVEQLVKDLASDSEKVDEVIFDDQ</sequence>
<dbReference type="EnsemblMetazoa" id="AMIN008379-RA">
    <property type="protein sequence ID" value="AMIN008379-PA"/>
    <property type="gene ID" value="AMIN008379"/>
</dbReference>
<feature type="region of interest" description="Disordered" evidence="11">
    <location>
        <begin position="1585"/>
        <end position="1765"/>
    </location>
</feature>
<feature type="transmembrane region" description="Helical" evidence="12">
    <location>
        <begin position="620"/>
        <end position="641"/>
    </location>
</feature>
<evidence type="ECO:0000256" key="6">
    <source>
        <dbReference type="ARBA" id="ARBA00022989"/>
    </source>
</evidence>
<feature type="compositionally biased region" description="Gly residues" evidence="11">
    <location>
        <begin position="960"/>
        <end position="970"/>
    </location>
</feature>
<dbReference type="Pfam" id="PF25373">
    <property type="entry name" value="SBNO"/>
    <property type="match status" value="1"/>
</dbReference>
<dbReference type="SMART" id="SM00098">
    <property type="entry name" value="alkPPc"/>
    <property type="match status" value="1"/>
</dbReference>
<feature type="compositionally biased region" description="Acidic residues" evidence="11">
    <location>
        <begin position="786"/>
        <end position="800"/>
    </location>
</feature>
<comment type="subcellular location">
    <subcellularLocation>
        <location evidence="2">Membrane</location>
        <topology evidence="2">Multi-pass membrane protein</topology>
    </subcellularLocation>
    <subcellularLocation>
        <location evidence="1">Nucleus</location>
    </subcellularLocation>
</comment>
<protein>
    <recommendedName>
        <fullName evidence="4">alkaline phosphatase</fullName>
        <ecNumber evidence="4">3.1.3.1</ecNumber>
    </recommendedName>
</protein>
<keyword evidence="8 10" id="KW-0472">Membrane</keyword>
<dbReference type="GO" id="GO:0005634">
    <property type="term" value="C:nucleus"/>
    <property type="evidence" value="ECO:0007669"/>
    <property type="project" value="UniProtKB-SubCell"/>
</dbReference>
<dbReference type="Pfam" id="PF00245">
    <property type="entry name" value="Alk_phosphatase"/>
    <property type="match status" value="1"/>
</dbReference>
<evidence type="ECO:0000256" key="7">
    <source>
        <dbReference type="ARBA" id="ARBA00023054"/>
    </source>
</evidence>
<dbReference type="EC" id="3.1.3.1" evidence="4"/>
<keyword evidence="9" id="KW-0539">Nucleus</keyword>
<feature type="compositionally biased region" description="Low complexity" evidence="11">
    <location>
        <begin position="1687"/>
        <end position="1697"/>
    </location>
</feature>
<feature type="transmembrane region" description="Helical" evidence="12">
    <location>
        <begin position="438"/>
        <end position="459"/>
    </location>
</feature>
<feature type="transmembrane region" description="Helical" evidence="12">
    <location>
        <begin position="719"/>
        <end position="738"/>
    </location>
</feature>
<dbReference type="Pfam" id="PF03798">
    <property type="entry name" value="TRAM_LAG1_CLN8"/>
    <property type="match status" value="1"/>
</dbReference>
<evidence type="ECO:0000256" key="5">
    <source>
        <dbReference type="ARBA" id="ARBA00022692"/>
    </source>
</evidence>
<dbReference type="GO" id="GO:0009967">
    <property type="term" value="P:positive regulation of signal transduction"/>
    <property type="evidence" value="ECO:0007669"/>
    <property type="project" value="UniProtKB-ARBA"/>
</dbReference>
<dbReference type="InterPro" id="IPR026937">
    <property type="entry name" value="SBNO_Helicase_C_dom"/>
</dbReference>
<dbReference type="SUPFAM" id="SSF52540">
    <property type="entry name" value="P-loop containing nucleoside triphosphate hydrolases"/>
    <property type="match status" value="2"/>
</dbReference>
<feature type="compositionally biased region" description="Low complexity" evidence="11">
    <location>
        <begin position="971"/>
        <end position="1004"/>
    </location>
</feature>
<feature type="compositionally biased region" description="Polar residues" evidence="11">
    <location>
        <begin position="1664"/>
        <end position="1679"/>
    </location>
</feature>
<evidence type="ECO:0000256" key="2">
    <source>
        <dbReference type="ARBA" id="ARBA00004141"/>
    </source>
</evidence>
<dbReference type="GO" id="GO:0031490">
    <property type="term" value="F:chromatin DNA binding"/>
    <property type="evidence" value="ECO:0007669"/>
    <property type="project" value="TreeGrafter"/>
</dbReference>
<evidence type="ECO:0000256" key="1">
    <source>
        <dbReference type="ARBA" id="ARBA00004123"/>
    </source>
</evidence>
<proteinExistence type="inferred from homology"/>
<feature type="region of interest" description="Disordered" evidence="11">
    <location>
        <begin position="883"/>
        <end position="1004"/>
    </location>
</feature>
<dbReference type="STRING" id="112268.A0A182WDE2"/>
<feature type="region of interest" description="Disordered" evidence="11">
    <location>
        <begin position="844"/>
        <end position="864"/>
    </location>
</feature>
<evidence type="ECO:0000256" key="10">
    <source>
        <dbReference type="PROSITE-ProRule" id="PRU00205"/>
    </source>
</evidence>
<feature type="compositionally biased region" description="Low complexity" evidence="11">
    <location>
        <begin position="945"/>
        <end position="959"/>
    </location>
</feature>
<evidence type="ECO:0000256" key="8">
    <source>
        <dbReference type="ARBA" id="ARBA00023136"/>
    </source>
</evidence>
<dbReference type="FunFam" id="3.40.50.300:FF:000282">
    <property type="entry name" value="Strawberry notch homolog 1 (Drosophila)"/>
    <property type="match status" value="1"/>
</dbReference>
<name>A0A182WDE2_9DIPT</name>
<feature type="compositionally biased region" description="Gly residues" evidence="11">
    <location>
        <begin position="914"/>
        <end position="933"/>
    </location>
</feature>
<evidence type="ECO:0000256" key="3">
    <source>
        <dbReference type="ARBA" id="ARBA00006992"/>
    </source>
</evidence>
<dbReference type="PANTHER" id="PTHR12706">
    <property type="entry name" value="STRAWBERRY NOTCH-RELATED"/>
    <property type="match status" value="1"/>
</dbReference>
<feature type="transmembrane region" description="Helical" evidence="12">
    <location>
        <begin position="679"/>
        <end position="699"/>
    </location>
</feature>
<dbReference type="InterPro" id="IPR027417">
    <property type="entry name" value="P-loop_NTPase"/>
</dbReference>
<evidence type="ECO:0000256" key="9">
    <source>
        <dbReference type="ARBA" id="ARBA00023242"/>
    </source>
</evidence>
<keyword evidence="7" id="KW-0175">Coiled coil</keyword>
<evidence type="ECO:0000259" key="13">
    <source>
        <dbReference type="PROSITE" id="PS50922"/>
    </source>
</evidence>
<feature type="compositionally biased region" description="Low complexity" evidence="11">
    <location>
        <begin position="849"/>
        <end position="864"/>
    </location>
</feature>